<accession>A0ABN1JA67</accession>
<dbReference type="Pfam" id="PF12969">
    <property type="entry name" value="DUF3857"/>
    <property type="match status" value="1"/>
</dbReference>
<name>A0ABN1JA67_9FLAO</name>
<keyword evidence="3" id="KW-1185">Reference proteome</keyword>
<dbReference type="Proteomes" id="UP001501758">
    <property type="component" value="Unassembled WGS sequence"/>
</dbReference>
<protein>
    <recommendedName>
        <fullName evidence="1">DUF3857 domain-containing protein</fullName>
    </recommendedName>
</protein>
<proteinExistence type="predicted"/>
<evidence type="ECO:0000313" key="3">
    <source>
        <dbReference type="Proteomes" id="UP001501758"/>
    </source>
</evidence>
<dbReference type="RefSeq" id="WP_343914758.1">
    <property type="nucleotide sequence ID" value="NZ_BAAAGE010000008.1"/>
</dbReference>
<feature type="domain" description="DUF3857" evidence="1">
    <location>
        <begin position="83"/>
        <end position="244"/>
    </location>
</feature>
<dbReference type="EMBL" id="BAAAGE010000008">
    <property type="protein sequence ID" value="GAA0733441.1"/>
    <property type="molecule type" value="Genomic_DNA"/>
</dbReference>
<reference evidence="2 3" key="1">
    <citation type="journal article" date="2019" name="Int. J. Syst. Evol. Microbiol.">
        <title>The Global Catalogue of Microorganisms (GCM) 10K type strain sequencing project: providing services to taxonomists for standard genome sequencing and annotation.</title>
        <authorList>
            <consortium name="The Broad Institute Genomics Platform"/>
            <consortium name="The Broad Institute Genome Sequencing Center for Infectious Disease"/>
            <person name="Wu L."/>
            <person name="Ma J."/>
        </authorList>
    </citation>
    <scope>NUCLEOTIDE SEQUENCE [LARGE SCALE GENOMIC DNA]</scope>
    <source>
        <strain evidence="2 3">JCM 15974</strain>
    </source>
</reference>
<gene>
    <name evidence="2" type="ORF">GCM10009430_47590</name>
</gene>
<comment type="caution">
    <text evidence="2">The sequence shown here is derived from an EMBL/GenBank/DDBJ whole genome shotgun (WGS) entry which is preliminary data.</text>
</comment>
<dbReference type="Gene3D" id="2.60.40.3140">
    <property type="match status" value="1"/>
</dbReference>
<evidence type="ECO:0000259" key="1">
    <source>
        <dbReference type="Pfam" id="PF12969"/>
    </source>
</evidence>
<dbReference type="Gene3D" id="2.60.120.1130">
    <property type="match status" value="1"/>
</dbReference>
<organism evidence="2 3">
    <name type="scientific">Aquimarina litoralis</name>
    <dbReference type="NCBI Taxonomy" id="584605"/>
    <lineage>
        <taxon>Bacteria</taxon>
        <taxon>Pseudomonadati</taxon>
        <taxon>Bacteroidota</taxon>
        <taxon>Flavobacteriia</taxon>
        <taxon>Flavobacteriales</taxon>
        <taxon>Flavobacteriaceae</taxon>
        <taxon>Aquimarina</taxon>
    </lineage>
</organism>
<evidence type="ECO:0000313" key="2">
    <source>
        <dbReference type="EMBL" id="GAA0733441.1"/>
    </source>
</evidence>
<dbReference type="InterPro" id="IPR024618">
    <property type="entry name" value="DUF3857"/>
</dbReference>
<sequence length="727" mass="85090">MKTINKQLIKITFFIFFIQTITVYGQLPKISDLGEYIWGEKDTYTTLPAIPEKWKNESAVVILSDYDYYYFKGGKALNTFVITRKIIKLNDQAAVNLFSEFDELGQDKELVVKIIKPDGSVNIIDVDKEKVESSELESSYVTFGYRKNVYKSKLAIPDLEVGDIIDFCIYFKERKPIMGVLEAPSVIDVISGEYPIMNYELDVHSKKNFFISIKTENGAPEPQDVSPKKGKDRQYSFKMQDIEKIDPIMWEYTLLNAPYIKFQVSLEKEKKTKAFVGEEKSKIKDNVTKEEVLEYFKGITVFDHGYKGSDKYLKDKGLSQEERIEEAYYYMRQYYLNQFIEAAVAYKNDLTVDNPFQFYAFPKYITEELKFINYYASFLREEKIPFEMIAGIPRSQGKIDNLLFPDDITLFLKINLDPENPLFVSQFGNHTNFNYFPYYLEGNEAYSLEIGDGHRLETIKKVKIPISDYKLNNSDQEYEITFLDGFEKIKVSRKSKLKGHNKVNEISERLNSLNFTEEDHEKYNTKRLYDRLKKRRNKNKYEKEFPAFKEKTITLQKESYEESLEEELDFKIEDFSFEVIETGRYNIEDVLSYKEEFSATNDLLKRAGPNYLFEIGKFIGGQIAIEEGDKERKEDIYMSYPRSFNNTISLTIPDGYEVTGLDKLAVDITNETGGFTSNYSLDGNKLIIKTYKYYTHNYEPNSNWSKMLAFLEAAYQFSQQKILIKKL</sequence>